<reference evidence="1 2" key="2">
    <citation type="submission" date="2018-09" db="EMBL/GenBank/DDBJ databases">
        <title>Giant CbK-like Caulobacter bacteriophages have genetically divergent genomes.</title>
        <authorList>
            <person name="Wilson K."/>
            <person name="Ely B."/>
        </authorList>
    </citation>
    <scope>NUCLEOTIDE SEQUENCE [LARGE SCALE GENOMIC DNA]</scope>
</reference>
<reference evidence="2" key="1">
    <citation type="submission" date="2018-07" db="EMBL/GenBank/DDBJ databases">
        <title>Giant CbK-like Caulobacter bacteriophages have genetically divergent genomes.</title>
        <authorList>
            <person name="Wilson K.M."/>
            <person name="Ely B."/>
        </authorList>
    </citation>
    <scope>NUCLEOTIDE SEQUENCE [LARGE SCALE GENOMIC DNA]</scope>
</reference>
<sequence length="1234" mass="138226">MSDLLDFAGALTGLYDGPIAFDLNGEPYPASEAEAITAQEGQLYIQALQQDGTVPFVWGIQDEASPTDWNACRLKPTAVLHQDGTMILFWAFDTPMPAEALGWVEEAFDMKLDEPVPTPGANGWELVRLDAETFYTFEDFERAYGDPAPSDGAIYAAVSKADAEKAAQAEIEALAAEVQAEPQAKPKKKAAAKKKPAVKVNAEDEAPWDEEPVKYGDAFVRSSYDESNPVLHQDIIVTVGANAETYNWKPQSIKLGQMMAMLCQHKEGKKDGLAWVLGDMVAGKRGINSVKTLTSVGLDIDTGMSGADLDKALKKLGLMAVRYTTHSHMKSRTKVRKDIILNWIEKNHAGLDIEDPETIQLYLVEAKKYEPQVVTDARIVSYDHSDRGIEAVIEHMPMPKHRIVLPMAEPYDIAEESKGTSQKAALEKWRLIPKALARDLGDLPIDKTGSDPNRLFYLPRHEKGAPFEISLFGGDLFDWRTMQLVDSGEELDKFLNQGKSKSTTPEGRDLGRWSIKRAHGFQIADMVRSFAPERIRSDTGLKIEIECPFDEHHSNPGDPEDRACMAVNAGDGPSEIFTVSCRHESCQERTNLDMVGKMIADGWFEREDIEKEDFNAVLDEDAVENATPQQAKRIEEATRIEIEDTAREEYQIKAEAITSKSSAGEIEDALKTILEANLSSLDEARAIEMIQKKLGLSSPRFKAELNRIKREITASKDKKGQKQVKLDDGKRLMFTYSGEIDFHEATEACFGILRAKNEEEGLPHFASLEHRPVRLTHSKTGRTRYDEVSSKTLWSELNKYITFVRTTDDGGYGPRSPVPKEVGDQVYETVYEEMPYAPEIIYTPIYDSKGRLISEPGYYEDEGLLIPSLDFEAPNVPDAPTEEEVKEAVRLLADEMLIDFPFSDYDSKGVERREPSRANALAMILTPFMRRMINGCTPVFFVSKPVPGTGGTYLGKIPILLFDGEEGAPMIYTENPDEMAKALLAGALAAKSHMFFDDVKSFNNREIMRAITSSQVGGRVLGASRNIEVANRFNWIATGNNPDIKPEMGRRVVTIRLNLKDEEINNRVFKGHPNLHEWLKDNRSQIIGAILTLIQHWLVNTKSKPFKDRKLASFEDWAEKVGGVLQAAGVEGFLDNRKMAEADMDEAATRMLVRDWFKKYSDRPVTANDLFGLAEDNSNDLIDGNPEDKRTRNKFFKHLNHIENRVFIIGAARVVVIKTIDEQLQPVFILQIQD</sequence>
<gene>
    <name evidence="1" type="ORF">CcrBL9_gp221</name>
</gene>
<evidence type="ECO:0000313" key="2">
    <source>
        <dbReference type="Proteomes" id="UP000259421"/>
    </source>
</evidence>
<dbReference type="EMBL" id="MH588546">
    <property type="protein sequence ID" value="AXQ69245.1"/>
    <property type="molecule type" value="Genomic_DNA"/>
</dbReference>
<accession>A0A385EE01</accession>
<keyword evidence="2" id="KW-1185">Reference proteome</keyword>
<protein>
    <submittedName>
        <fullName evidence="1">PE-PGRS family protein</fullName>
    </submittedName>
</protein>
<dbReference type="Proteomes" id="UP000259421">
    <property type="component" value="Segment"/>
</dbReference>
<organism evidence="1 2">
    <name type="scientific">Caulobacter phage CcrBL9</name>
    <dbReference type="NCBI Taxonomy" id="2283270"/>
    <lineage>
        <taxon>Viruses</taxon>
        <taxon>Duplodnaviria</taxon>
        <taxon>Heunggongvirae</taxon>
        <taxon>Uroviricota</taxon>
        <taxon>Caudoviricetes</taxon>
        <taxon>Jeanschmidtviridae</taxon>
        <taxon>Bertelyvirus</taxon>
        <taxon>Bertelyvirus BL9</taxon>
    </lineage>
</organism>
<proteinExistence type="predicted"/>
<name>A0A385EE01_9CAUD</name>
<evidence type="ECO:0000313" key="1">
    <source>
        <dbReference type="EMBL" id="AXQ69245.1"/>
    </source>
</evidence>